<dbReference type="Gene3D" id="2.30.29.30">
    <property type="entry name" value="Pleckstrin-homology domain (PH domain)/Phosphotyrosine-binding domain (PTB)"/>
    <property type="match status" value="1"/>
</dbReference>
<evidence type="ECO:0000256" key="1">
    <source>
        <dbReference type="SAM" id="MobiDB-lite"/>
    </source>
</evidence>
<gene>
    <name evidence="2" type="ORF">AAL_03804</name>
</gene>
<proteinExistence type="predicted"/>
<dbReference type="InterPro" id="IPR029071">
    <property type="entry name" value="Ubiquitin-like_domsf"/>
</dbReference>
<dbReference type="EMBL" id="AZGY01000007">
    <property type="protein sequence ID" value="KZZ96575.1"/>
    <property type="molecule type" value="Genomic_DNA"/>
</dbReference>
<dbReference type="Proteomes" id="UP000078544">
    <property type="component" value="Unassembled WGS sequence"/>
</dbReference>
<dbReference type="OrthoDB" id="43122at2759"/>
<feature type="region of interest" description="Disordered" evidence="1">
    <location>
        <begin position="728"/>
        <end position="964"/>
    </location>
</feature>
<protein>
    <recommendedName>
        <fullName evidence="4">PH domain-containing protein</fullName>
    </recommendedName>
</protein>
<keyword evidence="3" id="KW-1185">Reference proteome</keyword>
<feature type="compositionally biased region" description="Basic and acidic residues" evidence="1">
    <location>
        <begin position="34"/>
        <end position="48"/>
    </location>
</feature>
<dbReference type="SUPFAM" id="SSF54236">
    <property type="entry name" value="Ubiquitin-like"/>
    <property type="match status" value="1"/>
</dbReference>
<feature type="compositionally biased region" description="Low complexity" evidence="1">
    <location>
        <begin position="308"/>
        <end position="324"/>
    </location>
</feature>
<dbReference type="PANTHER" id="PTHR38700:SF1">
    <property type="entry name" value="PH DOMAIN-CONTAINING PROTEIN"/>
    <property type="match status" value="1"/>
</dbReference>
<name>A0A168CGN0_9HYPO</name>
<dbReference type="PANTHER" id="PTHR38700">
    <property type="entry name" value="YALI0E22418P"/>
    <property type="match status" value="1"/>
</dbReference>
<feature type="compositionally biased region" description="Polar residues" evidence="1">
    <location>
        <begin position="132"/>
        <end position="152"/>
    </location>
</feature>
<feature type="region of interest" description="Disordered" evidence="1">
    <location>
        <begin position="615"/>
        <end position="651"/>
    </location>
</feature>
<feature type="compositionally biased region" description="Pro residues" evidence="1">
    <location>
        <begin position="214"/>
        <end position="224"/>
    </location>
</feature>
<dbReference type="STRING" id="1081109.A0A168CGN0"/>
<evidence type="ECO:0000313" key="2">
    <source>
        <dbReference type="EMBL" id="KZZ96575.1"/>
    </source>
</evidence>
<comment type="caution">
    <text evidence="2">The sequence shown here is derived from an EMBL/GenBank/DDBJ whole genome shotgun (WGS) entry which is preliminary data.</text>
</comment>
<feature type="compositionally biased region" description="Polar residues" evidence="1">
    <location>
        <begin position="915"/>
        <end position="927"/>
    </location>
</feature>
<accession>A0A168CGN0</accession>
<feature type="compositionally biased region" description="Pro residues" evidence="1">
    <location>
        <begin position="886"/>
        <end position="908"/>
    </location>
</feature>
<organism evidence="2 3">
    <name type="scientific">Moelleriella libera RCEF 2490</name>
    <dbReference type="NCBI Taxonomy" id="1081109"/>
    <lineage>
        <taxon>Eukaryota</taxon>
        <taxon>Fungi</taxon>
        <taxon>Dikarya</taxon>
        <taxon>Ascomycota</taxon>
        <taxon>Pezizomycotina</taxon>
        <taxon>Sordariomycetes</taxon>
        <taxon>Hypocreomycetidae</taxon>
        <taxon>Hypocreales</taxon>
        <taxon>Clavicipitaceae</taxon>
        <taxon>Moelleriella</taxon>
    </lineage>
</organism>
<feature type="region of interest" description="Disordered" evidence="1">
    <location>
        <begin position="677"/>
        <end position="696"/>
    </location>
</feature>
<evidence type="ECO:0000313" key="3">
    <source>
        <dbReference type="Proteomes" id="UP000078544"/>
    </source>
</evidence>
<feature type="region of interest" description="Disordered" evidence="1">
    <location>
        <begin position="132"/>
        <end position="186"/>
    </location>
</feature>
<dbReference type="InterPro" id="IPR011993">
    <property type="entry name" value="PH-like_dom_sf"/>
</dbReference>
<feature type="compositionally biased region" description="Basic and acidic residues" evidence="1">
    <location>
        <begin position="160"/>
        <end position="171"/>
    </location>
</feature>
<feature type="region of interest" description="Disordered" evidence="1">
    <location>
        <begin position="305"/>
        <end position="324"/>
    </location>
</feature>
<evidence type="ECO:0008006" key="4">
    <source>
        <dbReference type="Google" id="ProtNLM"/>
    </source>
</evidence>
<feature type="region of interest" description="Disordered" evidence="1">
    <location>
        <begin position="204"/>
        <end position="251"/>
    </location>
</feature>
<reference evidence="2 3" key="1">
    <citation type="journal article" date="2016" name="Genome Biol. Evol.">
        <title>Divergent and convergent evolution of fungal pathogenicity.</title>
        <authorList>
            <person name="Shang Y."/>
            <person name="Xiao G."/>
            <person name="Zheng P."/>
            <person name="Cen K."/>
            <person name="Zhan S."/>
            <person name="Wang C."/>
        </authorList>
    </citation>
    <scope>NUCLEOTIDE SEQUENCE [LARGE SCALE GENOMIC DNA]</scope>
    <source>
        <strain evidence="2 3">RCEF 2490</strain>
    </source>
</reference>
<feature type="compositionally biased region" description="Low complexity" evidence="1">
    <location>
        <begin position="763"/>
        <end position="773"/>
    </location>
</feature>
<dbReference type="AlphaFoldDB" id="A0A168CGN0"/>
<feature type="region of interest" description="Disordered" evidence="1">
    <location>
        <begin position="1"/>
        <end position="86"/>
    </location>
</feature>
<feature type="compositionally biased region" description="Low complexity" evidence="1">
    <location>
        <begin position="57"/>
        <end position="71"/>
    </location>
</feature>
<feature type="compositionally biased region" description="Polar residues" evidence="1">
    <location>
        <begin position="797"/>
        <end position="819"/>
    </location>
</feature>
<feature type="compositionally biased region" description="Polar residues" evidence="1">
    <location>
        <begin position="624"/>
        <end position="636"/>
    </location>
</feature>
<sequence length="964" mass="105184">MAREFGPIEAVPPPPPQIFSRYRSLRGKSVSSPREFDIWREQRRREGESVSEDPGQSSSGSPRSRSKSVNSCHPAMRPKEVPPEVPAVPAVPAMPVMTVKPLKVLSPKPINVAAQSSLKILENLKSPMFSHPNPSWKSLGSINRSANQNNKQCGVPQPHGDQHEGGSHNGDRQPTNTPDPDASETVRDAGIEACSDAVKGTEIEREEQQQLLQPHPPPPPPPEPSQEREQGPDLEQQQSERQRRINSEGLGEQLADEIARLEAETDRILAEQKKLDLARLQAQLVTPPPKPKRQILEKLSFFSRSKRTTATSNSSQPSTPSTTVSAIFSPALSHYSRDSSLEDPPTSPGLVVTKMSFIEAGGKGIVPQTDAPLSASNGGERRVIVRCFTSTINLPVTTDTSPIDILTAAAGMTRHHLTPATCVIIECYFVLGLERRLRRYERIRDVMNSWDRDQQNSLLIMSSDASNGHPDLELESIPCSEAPPTGFSIQMFHSAKPGKWNKRWVTLLENGQIYAAKSAGAQPSDKESTVLCHLTDFDIYCPKESEMRRNLKPPKRFCYAIKSQQKTVVFPNGENFVHFFSTEDEQQATCFHDKVHGWRSWYLVNRMVDLERKSKPPRLVLDAESSTSNPKNGPQDSKSKESSSGAAPEVAVEPLMNVDQFRVSKIVLEDAKAKKSATSGYKAADGGSNSAKKPLAPPALEMPRTVMESETEFSAGGLLGDAYNEKRRQAEVLSSKAAAGNGQTLEGPFTGAPSLLNGGLAKSSSDSSDMSNDAEQGEKGTEAKSWFPSAAEHSARIRNQSMQVQQRRPMTADAGSSTGAARRERHPAPLLSFPKDFPEPPRFQNGPNPGVRSAHGQPLINFATGGAARDATRDGAVRRNASRRGAPPPPSGGPPAGAPPVPPPPPPGSQRMRSKSTASQRRFNPNDAQHHPMPPLPMRRPTFGEQPFRLPSKGMPEPLVSRAR</sequence>